<proteinExistence type="predicted"/>
<sequence>MPLTIRCRLVRGKVRNKAGTPALFQNRGDLPMSDKLRHVVERFPDLAGMIKQHSADNRFFRSLCEDYGEAVEILRGWEASNSGRRSKRTAACRDLIADLEQEILLELQNRIDGV</sequence>
<name>A0A4D8Q331_AZOBR</name>
<accession>A0A4D8Q331</accession>
<dbReference type="Proteomes" id="UP000298596">
    <property type="component" value="Chromosome"/>
</dbReference>
<organism evidence="1 2">
    <name type="scientific">Azospirillum brasilense</name>
    <dbReference type="NCBI Taxonomy" id="192"/>
    <lineage>
        <taxon>Bacteria</taxon>
        <taxon>Pseudomonadati</taxon>
        <taxon>Pseudomonadota</taxon>
        <taxon>Alphaproteobacteria</taxon>
        <taxon>Rhodospirillales</taxon>
        <taxon>Azospirillaceae</taxon>
        <taxon>Azospirillum</taxon>
    </lineage>
</organism>
<gene>
    <name evidence="1" type="ORF">D3867_06065</name>
</gene>
<reference evidence="1 2" key="1">
    <citation type="submission" date="2018-09" db="EMBL/GenBank/DDBJ databases">
        <title>Whole genome based analysis of evolution and adaptive divergence in Indian and Brazilian strains of Azospirillum brasilense.</title>
        <authorList>
            <person name="Singh C."/>
            <person name="Tripathi A.K."/>
        </authorList>
    </citation>
    <scope>NUCLEOTIDE SEQUENCE [LARGE SCALE GENOMIC DNA]</scope>
    <source>
        <strain evidence="1 2">MTCC4036</strain>
    </source>
</reference>
<dbReference type="AlphaFoldDB" id="A0A4D8Q331"/>
<evidence type="ECO:0000313" key="1">
    <source>
        <dbReference type="EMBL" id="QCO01640.1"/>
    </source>
</evidence>
<dbReference type="EMBL" id="CP032330">
    <property type="protein sequence ID" value="QCO01640.1"/>
    <property type="molecule type" value="Genomic_DNA"/>
</dbReference>
<protein>
    <submittedName>
        <fullName evidence="1">Uncharacterized protein</fullName>
    </submittedName>
</protein>
<evidence type="ECO:0000313" key="2">
    <source>
        <dbReference type="Proteomes" id="UP000298596"/>
    </source>
</evidence>